<feature type="chain" id="PRO_5012002487" description="Alpha/beta hydrolase" evidence="1">
    <location>
        <begin position="27"/>
        <end position="234"/>
    </location>
</feature>
<organism evidence="2 3">
    <name type="scientific">Bradyrhizobium erythrophlei</name>
    <dbReference type="NCBI Taxonomy" id="1437360"/>
    <lineage>
        <taxon>Bacteria</taxon>
        <taxon>Pseudomonadati</taxon>
        <taxon>Pseudomonadota</taxon>
        <taxon>Alphaproteobacteria</taxon>
        <taxon>Hyphomicrobiales</taxon>
        <taxon>Nitrobacteraceae</taxon>
        <taxon>Bradyrhizobium</taxon>
    </lineage>
</organism>
<sequence length="234" mass="23767">MKRHQWIVCLGVAAMLLSLVSGSALADETVTIGGSRAVLIKPASPRASVILMPGGSGAIAAGDHGDIHGLNFNQLVRTRNAYAARGLAVLVLDAGTSLSAAVQYMAAIKRPVTVIATSRGTIRAAEGIAGGARPDALVLTSGLLSPESGSGQNVESILGSPAALPRTLVIHHRQDGCRLTLPAGVDPFVKWSAGRARAVWVSGGTDQGDACEAGAHHGFNGQDGQVVGIAAGFR</sequence>
<evidence type="ECO:0000313" key="3">
    <source>
        <dbReference type="Proteomes" id="UP000190675"/>
    </source>
</evidence>
<evidence type="ECO:0000256" key="1">
    <source>
        <dbReference type="SAM" id="SignalP"/>
    </source>
</evidence>
<accession>A0A1M5QF90</accession>
<reference evidence="2 3" key="1">
    <citation type="submission" date="2016-11" db="EMBL/GenBank/DDBJ databases">
        <authorList>
            <person name="Jaros S."/>
            <person name="Januszkiewicz K."/>
            <person name="Wedrychowicz H."/>
        </authorList>
    </citation>
    <scope>NUCLEOTIDE SEQUENCE [LARGE SCALE GENOMIC DNA]</scope>
    <source>
        <strain evidence="2 3">GAS242</strain>
    </source>
</reference>
<dbReference type="Proteomes" id="UP000190675">
    <property type="component" value="Chromosome I"/>
</dbReference>
<dbReference type="AlphaFoldDB" id="A0A1M5QF90"/>
<keyword evidence="1" id="KW-0732">Signal</keyword>
<name>A0A1M5QF90_9BRAD</name>
<dbReference type="EMBL" id="LT670818">
    <property type="protein sequence ID" value="SHH12511.1"/>
    <property type="molecule type" value="Genomic_DNA"/>
</dbReference>
<evidence type="ECO:0000313" key="2">
    <source>
        <dbReference type="EMBL" id="SHH12511.1"/>
    </source>
</evidence>
<dbReference type="OrthoDB" id="8155265at2"/>
<gene>
    <name evidence="2" type="ORF">SAMN05444169_5883</name>
</gene>
<evidence type="ECO:0008006" key="4">
    <source>
        <dbReference type="Google" id="ProtNLM"/>
    </source>
</evidence>
<proteinExistence type="predicted"/>
<feature type="signal peptide" evidence="1">
    <location>
        <begin position="1"/>
        <end position="26"/>
    </location>
</feature>
<protein>
    <recommendedName>
        <fullName evidence="4">Alpha/beta hydrolase</fullName>
    </recommendedName>
</protein>